<keyword evidence="3" id="KW-0732">Signal</keyword>
<keyword evidence="7 8" id="KW-0449">Lipoprotein</keyword>
<name>W5SB51_9SPIR</name>
<keyword evidence="4 8" id="KW-0472">Membrane</keyword>
<evidence type="ECO:0000256" key="8">
    <source>
        <dbReference type="RuleBase" id="RU363105"/>
    </source>
</evidence>
<dbReference type="AlphaFoldDB" id="W5SB51"/>
<comment type="function">
    <text evidence="1 8">The Vlp and Vsp proteins are antigenically distinct proteins, only one vlp or vsp gene is transcriptionally active at any one time. Switching between these genes is a mechanism of host immune response evasion.</text>
</comment>
<sequence length="362" mass="37696">MFSFYLYLSPLRKKEARNNEKNYFNALLMTLFLLFSCGSSSTNAEDPKTVFLTFIANLGKGFLDVFVTFGDMVAGAFGIKADTKKSDIGKYFTDIESTMTTVKEKLQDEVAKNGNYVKVKTVVDKFVADVLDKIAEGAKIAASGATGTSSELIGSATKNSGATAPKADSINTLVKGIKTIVDVVLKKDEGSAEATKTAEDDKKDIGKLFSTTADDGTDAEAAASASIGAVSGADILKAIAKSGEAATAGDIKINEAKNAAEIAATNKADTKEAKQKDAVIAAGIALRAMAKDGKFAAKNEEKSAHAINGVAASSVGKTLSTLIIAIRNTVDSGLKKINEALATVKQEDKSAEATNPAEATTS</sequence>
<gene>
    <name evidence="9" type="ORF">BHY_0967</name>
</gene>
<dbReference type="GO" id="GO:0009279">
    <property type="term" value="C:cell outer membrane"/>
    <property type="evidence" value="ECO:0007669"/>
    <property type="project" value="UniProtKB-SubCell"/>
</dbReference>
<proteinExistence type="predicted"/>
<accession>W5SB51</accession>
<keyword evidence="6 8" id="KW-0998">Cell outer membrane</keyword>
<evidence type="ECO:0000313" key="9">
    <source>
        <dbReference type="EMBL" id="AHH03918.1"/>
    </source>
</evidence>
<evidence type="ECO:0000256" key="3">
    <source>
        <dbReference type="ARBA" id="ARBA00022729"/>
    </source>
</evidence>
<evidence type="ECO:0000256" key="6">
    <source>
        <dbReference type="ARBA" id="ARBA00023237"/>
    </source>
</evidence>
<dbReference type="InterPro" id="IPR000680">
    <property type="entry name" value="Borrelia_lipo"/>
</dbReference>
<evidence type="ECO:0000256" key="4">
    <source>
        <dbReference type="ARBA" id="ARBA00023136"/>
    </source>
</evidence>
<evidence type="ECO:0000256" key="2">
    <source>
        <dbReference type="ARBA" id="ARBA00004459"/>
    </source>
</evidence>
<dbReference type="Pfam" id="PF00921">
    <property type="entry name" value="Lipoprotein_2"/>
    <property type="match status" value="1"/>
</dbReference>
<dbReference type="EMBL" id="CP004150">
    <property type="protein sequence ID" value="AHH03918.1"/>
    <property type="molecule type" value="Genomic_DNA"/>
</dbReference>
<dbReference type="HOGENOM" id="CLU_054711_0_0_12"/>
<geneLocation type="plasmid" evidence="9">
    <name>unnamed</name>
</geneLocation>
<comment type="subcellular location">
    <subcellularLocation>
        <location evidence="2 8">Cell outer membrane</location>
        <topology evidence="2 8">Lipid-anchor</topology>
    </subcellularLocation>
</comment>
<dbReference type="SUPFAM" id="SSF74748">
    <property type="entry name" value="Variable surface antigen VlsE"/>
    <property type="match status" value="1"/>
</dbReference>
<keyword evidence="9" id="KW-0614">Plasmid</keyword>
<evidence type="ECO:0000256" key="1">
    <source>
        <dbReference type="ARBA" id="ARBA00003932"/>
    </source>
</evidence>
<reference evidence="9" key="1">
    <citation type="submission" date="2013-02" db="EMBL/GenBank/DDBJ databases">
        <title>Comparative genomics of Borrelia species.</title>
        <authorList>
            <person name="Schwan T.G."/>
            <person name="Raffel S.J."/>
            <person name="Porcella S.F."/>
        </authorList>
    </citation>
    <scope>NUCLEOTIDE SEQUENCE</scope>
    <source>
        <strain evidence="9">YOR</strain>
        <plasmid evidence="9">unnamed</plasmid>
    </source>
</reference>
<protein>
    <recommendedName>
        <fullName evidence="8">Variable large protein</fullName>
    </recommendedName>
</protein>
<evidence type="ECO:0000256" key="5">
    <source>
        <dbReference type="ARBA" id="ARBA00023139"/>
    </source>
</evidence>
<keyword evidence="5 8" id="KW-0564">Palmitate</keyword>
<organism evidence="9">
    <name type="scientific">Borrelia nietonii YOR</name>
    <dbReference type="NCBI Taxonomy" id="1293576"/>
    <lineage>
        <taxon>Bacteria</taxon>
        <taxon>Pseudomonadati</taxon>
        <taxon>Spirochaetota</taxon>
        <taxon>Spirochaetia</taxon>
        <taxon>Spirochaetales</taxon>
        <taxon>Borreliaceae</taxon>
        <taxon>Borrelia</taxon>
        <taxon>Borrelia nietonii</taxon>
    </lineage>
</organism>
<evidence type="ECO:0000256" key="7">
    <source>
        <dbReference type="ARBA" id="ARBA00023288"/>
    </source>
</evidence>